<feature type="region of interest" description="Disordered" evidence="1">
    <location>
        <begin position="42"/>
        <end position="135"/>
    </location>
</feature>
<accession>A0A364NDK0</accession>
<evidence type="ECO:0000256" key="1">
    <source>
        <dbReference type="SAM" id="MobiDB-lite"/>
    </source>
</evidence>
<proteinExistence type="predicted"/>
<evidence type="ECO:0000313" key="3">
    <source>
        <dbReference type="EMBL" id="RAR15388.1"/>
    </source>
</evidence>
<evidence type="ECO:0000313" key="4">
    <source>
        <dbReference type="Proteomes" id="UP000249619"/>
    </source>
</evidence>
<dbReference type="SUPFAM" id="SSF54695">
    <property type="entry name" value="POZ domain"/>
    <property type="match status" value="2"/>
</dbReference>
<name>A0A364NDK0_STELY</name>
<feature type="compositionally biased region" description="Low complexity" evidence="1">
    <location>
        <begin position="49"/>
        <end position="65"/>
    </location>
</feature>
<reference evidence="4" key="1">
    <citation type="submission" date="2018-05" db="EMBL/GenBank/DDBJ databases">
        <title>Draft genome sequence of Stemphylium lycopersici strain CIDEFI 213.</title>
        <authorList>
            <person name="Medina R."/>
            <person name="Franco M.E.E."/>
            <person name="Lucentini C.G."/>
            <person name="Saparrat M.C.N."/>
            <person name="Balatti P.A."/>
        </authorList>
    </citation>
    <scope>NUCLEOTIDE SEQUENCE [LARGE SCALE GENOMIC DNA]</scope>
    <source>
        <strain evidence="4">CIDEFI 213</strain>
    </source>
</reference>
<organism evidence="3 4">
    <name type="scientific">Stemphylium lycopersici</name>
    <name type="common">Tomato gray leaf spot disease fungus</name>
    <name type="synonym">Thyrospora lycopersici</name>
    <dbReference type="NCBI Taxonomy" id="183478"/>
    <lineage>
        <taxon>Eukaryota</taxon>
        <taxon>Fungi</taxon>
        <taxon>Dikarya</taxon>
        <taxon>Ascomycota</taxon>
        <taxon>Pezizomycotina</taxon>
        <taxon>Dothideomycetes</taxon>
        <taxon>Pleosporomycetidae</taxon>
        <taxon>Pleosporales</taxon>
        <taxon>Pleosporineae</taxon>
        <taxon>Pleosporaceae</taxon>
        <taxon>Stemphylium</taxon>
    </lineage>
</organism>
<feature type="domain" description="BTB" evidence="2">
    <location>
        <begin position="133"/>
        <end position="201"/>
    </location>
</feature>
<dbReference type="CDD" id="cd18186">
    <property type="entry name" value="BTB_POZ_ZBTB_KLHL-like"/>
    <property type="match status" value="1"/>
</dbReference>
<dbReference type="PANTHER" id="PTHR47843">
    <property type="entry name" value="BTB DOMAIN-CONTAINING PROTEIN-RELATED"/>
    <property type="match status" value="1"/>
</dbReference>
<comment type="caution">
    <text evidence="3">The sequence shown here is derived from an EMBL/GenBank/DDBJ whole genome shotgun (WGS) entry which is preliminary data.</text>
</comment>
<feature type="compositionally biased region" description="Low complexity" evidence="1">
    <location>
        <begin position="123"/>
        <end position="132"/>
    </location>
</feature>
<keyword evidence="4" id="KW-1185">Reference proteome</keyword>
<dbReference type="AlphaFoldDB" id="A0A364NDK0"/>
<dbReference type="Pfam" id="PF00651">
    <property type="entry name" value="BTB"/>
    <property type="match status" value="1"/>
</dbReference>
<sequence length="749" mass="82548">MFVPVYVNRNVFDSSAYGSNPDSVARNELCRLSTASSDASFGCLKRHSSTSSNASVSTAASSTPSVKDSPRPKHRKTFSNSSITRRLLQKSRPQEAPRKNETAPTSSPVTVSAPPVPAPAPSPASNLSPSPADEGKASDLVVRCRSDVYHVDRVIMCYHSRWFARVCAVVMSPKSSKGAIDLSADDPSAVAAMMQYCYQLDYTDQLAGSDIEVPEDVTLRSHVNVYMLAERYGVSGLKTLALEKFKEFAAMVLIVDGNQEQLLHAIRAMYAPDRRANADDLRRVAVKLCADHVQEFIHDTGKTMSLVKAFHLPNDPYRKALRSLASSSAASTPQPFYTSTVQFDCNKENHNPFHDTKADFTKALSGPQEFMRLQLSPRFLDCYSKHHHSSTTSTQGGCSMPLSELGHLQINSSPPGFTADPGSSSPLDDVLGSYPYFQPGPAIFEDPDAMYSQDNHTGRVTPTALYFRDLSLQDVPDAPLASYQPPIAAARTNVFMVESASLQHCFPNIQPEEVAISFNKGKQVMKIDKYVLSNASRFFAPMLDGPTFEGHTRCIRLRGDFPYAITAMIQYMEDGVYTFDPDMRVKYPKITLLDLHIHAYIVGARYGVPKLCDHAIDEYLNIGKMILSMGIHVNGDEATSFSALQSQDAQTSPVSSVIDSFLDSFVLIWRNTPSREDALRDATIDLLKPQLHQLMRLKFFQTLMMEMVGFGDDIVHSLAEDGFDVKAFPVLAGLQKNGGVRFAGAFTFL</sequence>
<dbReference type="InterPro" id="IPR000210">
    <property type="entry name" value="BTB/POZ_dom"/>
</dbReference>
<gene>
    <name evidence="3" type="ORF">DDE83_001217</name>
</gene>
<dbReference type="InterPro" id="IPR011333">
    <property type="entry name" value="SKP1/BTB/POZ_sf"/>
</dbReference>
<protein>
    <submittedName>
        <fullName evidence="3">Btb poz-like protein</fullName>
    </submittedName>
</protein>
<dbReference type="Gene3D" id="3.30.710.10">
    <property type="entry name" value="Potassium Channel Kv1.1, Chain A"/>
    <property type="match status" value="2"/>
</dbReference>
<dbReference type="Proteomes" id="UP000249619">
    <property type="component" value="Unassembled WGS sequence"/>
</dbReference>
<feature type="compositionally biased region" description="Basic and acidic residues" evidence="1">
    <location>
        <begin position="92"/>
        <end position="101"/>
    </location>
</feature>
<dbReference type="EMBL" id="QGDH01000012">
    <property type="protein sequence ID" value="RAR15388.1"/>
    <property type="molecule type" value="Genomic_DNA"/>
</dbReference>
<dbReference type="PANTHER" id="PTHR47843:SF5">
    <property type="entry name" value="BTB_POZ DOMAIN PROTEIN"/>
    <property type="match status" value="1"/>
</dbReference>
<feature type="compositionally biased region" description="Low complexity" evidence="1">
    <location>
        <begin position="102"/>
        <end position="113"/>
    </location>
</feature>
<evidence type="ECO:0000259" key="2">
    <source>
        <dbReference type="Pfam" id="PF00651"/>
    </source>
</evidence>